<gene>
    <name evidence="1" type="ORF">BFS26_06700</name>
</gene>
<proteinExistence type="predicted"/>
<organism evidence="1 2">
    <name type="scientific">Bifidobacterium longum subsp. suis</name>
    <dbReference type="NCBI Taxonomy" id="1695"/>
    <lineage>
        <taxon>Bacteria</taxon>
        <taxon>Bacillati</taxon>
        <taxon>Actinomycetota</taxon>
        <taxon>Actinomycetes</taxon>
        <taxon>Bifidobacteriales</taxon>
        <taxon>Bifidobacteriaceae</taxon>
        <taxon>Bifidobacterium</taxon>
    </lineage>
</organism>
<dbReference type="EMBL" id="MOAE01000034">
    <property type="protein sequence ID" value="OIN63009.1"/>
    <property type="molecule type" value="Genomic_DNA"/>
</dbReference>
<protein>
    <submittedName>
        <fullName evidence="1">Uncharacterized protein</fullName>
    </submittedName>
</protein>
<sequence length="138" mass="15710">MTTKGGTQRHNSWRNPAYEKLIVDERLSDAALTYCPIVDYPPLPLLRTIAIEHPESAKSIILDAMPYGTMGAPVFRFTVERGVDNTLTARRATYQQIAKQLRRFAAVFGDEETRVLAREIVERYPNRTALREELAFAL</sequence>
<dbReference type="Proteomes" id="UP000181801">
    <property type="component" value="Unassembled WGS sequence"/>
</dbReference>
<evidence type="ECO:0000313" key="1">
    <source>
        <dbReference type="EMBL" id="OIN63009.1"/>
    </source>
</evidence>
<evidence type="ECO:0000313" key="2">
    <source>
        <dbReference type="Proteomes" id="UP000181801"/>
    </source>
</evidence>
<comment type="caution">
    <text evidence="1">The sequence shown here is derived from an EMBL/GenBank/DDBJ whole genome shotgun (WGS) entry which is preliminary data.</text>
</comment>
<dbReference type="AlphaFoldDB" id="A0A1S2VWF7"/>
<name>A0A1S2VWF7_BIFLN</name>
<accession>A0A1S2VWF7</accession>
<reference evidence="1 2" key="1">
    <citation type="journal article" date="2016" name="BMC Microbiol.">
        <title>Fucosyllactose and L-fucose utilization of infant Bifidobacterium longum and Bifidobacterium kashiwanohense.</title>
        <authorList>
            <person name="Bunesova V."/>
            <person name="Lacroix C."/>
            <person name="Schwab C."/>
        </authorList>
    </citation>
    <scope>NUCLEOTIDE SEQUENCE [LARGE SCALE GENOMIC DNA]</scope>
    <source>
        <strain evidence="1 2">BSM11-5</strain>
    </source>
</reference>